<evidence type="ECO:0000259" key="10">
    <source>
        <dbReference type="PROSITE" id="PS50835"/>
    </source>
</evidence>
<evidence type="ECO:0000313" key="11">
    <source>
        <dbReference type="Proteomes" id="UP000515163"/>
    </source>
</evidence>
<protein>
    <submittedName>
        <fullName evidence="12">Hemicentin-2-like isoform X1</fullName>
    </submittedName>
</protein>
<keyword evidence="5" id="KW-1015">Disulfide bond</keyword>
<keyword evidence="9" id="KW-0812">Transmembrane</keyword>
<feature type="domain" description="Ig-like" evidence="10">
    <location>
        <begin position="362"/>
        <end position="445"/>
    </location>
</feature>
<dbReference type="InterPro" id="IPR007110">
    <property type="entry name" value="Ig-like_dom"/>
</dbReference>
<feature type="domain" description="Ig-like" evidence="10">
    <location>
        <begin position="450"/>
        <end position="534"/>
    </location>
</feature>
<keyword evidence="11" id="KW-1185">Reference proteome</keyword>
<dbReference type="FunFam" id="2.60.40.10:FF:000005">
    <property type="entry name" value="Neuronal cell adhesion molecule"/>
    <property type="match status" value="2"/>
</dbReference>
<dbReference type="SMART" id="SM00409">
    <property type="entry name" value="IG"/>
    <property type="match status" value="5"/>
</dbReference>
<proteinExistence type="predicted"/>
<dbReference type="InterPro" id="IPR039477">
    <property type="entry name" value="ILEI/PANDER_dom"/>
</dbReference>
<evidence type="ECO:0000256" key="6">
    <source>
        <dbReference type="ARBA" id="ARBA00023180"/>
    </source>
</evidence>
<dbReference type="Pfam" id="PF15711">
    <property type="entry name" value="ILEI"/>
    <property type="match status" value="1"/>
</dbReference>
<keyword evidence="6" id="KW-0325">Glycoprotein</keyword>
<comment type="subcellular location">
    <subcellularLocation>
        <location evidence="1">Cell membrane</location>
    </subcellularLocation>
</comment>
<dbReference type="SMART" id="SM00408">
    <property type="entry name" value="IGc2"/>
    <property type="match status" value="5"/>
</dbReference>
<sequence length="874" mass="96840">MDATPNRRNSLFKLFHVFHVCLSIGLVIMFVRNQMMYEARFKKLEDDLESMTQISTTTDTEKQWAESIKTRPTMNEKKVVKRSVNNQTSKTAKQTNNQNVLDFKNSTKNFEDVTTCLDLLNNFLKKNKWSGRGPNKCQILRGPPGKPGRRGRRGPKGQAGYKGSIGKHGPPGPRGEKGFSGNVTVIGLKGDMGPKGTKGDKGNTGIKGQKGAQGPKGDFGGQKGEQGERGVKGKVGPRGCPGDSFAPPSFVSTPRYLAFRERDSALLVCNATANPYSRITWYRDKVTIPIQDSSDNHYEVKEVIFQSGSNESSCPVNPHPVTESSLVIKRSRSSDTGNYICEARNIMGVLRYKIRLLVQVYVKFTSVPSNITVTENQDVQLRCRASGVPSPMITWYRRDGSVMPSRYRIIQGDLHITKITKEQEGSYVCVASNVLGASSTETTVTVNVFPVITYFQDHQLTINETQTLTLPCNATGYPIPNITWNKTNGSFPRERYKFDSQMLNISNVQYEDSGEYVCKASNTVGTASKRAIVVVQVGPKIRRKPNDLENGYRGTEKVLHFEVFAFPEANITWKRLDNIKMNKRFRQEAANLVIDGVEYIDGGFYKATARNILGKVTVTTFLVVKDPVSPWITSSGGSSKITLDERSSFSRTCSAKGTPAPKLIWKFKNKAINSVLRHTNGSLTLRIANLASEHTGRYICEASNEFGSAREHLDLTVQVYVKVFVQSEGCDDNPGKRVACGTCMIKVNNVEYCPNGRGHNIVVLNKYGIYQKKSVFDTHDDPSAGRNMKAFLDQLPRESIVIIAVQDSTNSRYVNTAAPALRSVGAVNPTAVSMRSTWLLVGYKGGSPSWITEKRADRYKGPSQATVRIPVLVT</sequence>
<dbReference type="Pfam" id="PF13927">
    <property type="entry name" value="Ig_3"/>
    <property type="match status" value="2"/>
</dbReference>
<dbReference type="Pfam" id="PF07679">
    <property type="entry name" value="I-set"/>
    <property type="match status" value="3"/>
</dbReference>
<feature type="domain" description="Ig-like" evidence="10">
    <location>
        <begin position="630"/>
        <end position="716"/>
    </location>
</feature>
<keyword evidence="3" id="KW-0677">Repeat</keyword>
<dbReference type="Pfam" id="PF01391">
    <property type="entry name" value="Collagen"/>
    <property type="match status" value="2"/>
</dbReference>
<dbReference type="GO" id="GO:0005886">
    <property type="term" value="C:plasma membrane"/>
    <property type="evidence" value="ECO:0007669"/>
    <property type="project" value="UniProtKB-SubCell"/>
</dbReference>
<accession>A0A6P8IG16</accession>
<dbReference type="PROSITE" id="PS50835">
    <property type="entry name" value="IG_LIKE"/>
    <property type="match status" value="4"/>
</dbReference>
<dbReference type="GeneID" id="116300830"/>
<dbReference type="CDD" id="cd00096">
    <property type="entry name" value="Ig"/>
    <property type="match status" value="2"/>
</dbReference>
<dbReference type="RefSeq" id="XP_031565646.1">
    <property type="nucleotide sequence ID" value="XM_031709786.1"/>
</dbReference>
<dbReference type="InterPro" id="IPR013098">
    <property type="entry name" value="Ig_I-set"/>
</dbReference>
<name>A0A6P8IG16_ACTTE</name>
<dbReference type="Gene3D" id="2.60.40.10">
    <property type="entry name" value="Immunoglobulins"/>
    <property type="match status" value="5"/>
</dbReference>
<dbReference type="KEGG" id="aten:116300830"/>
<evidence type="ECO:0000256" key="7">
    <source>
        <dbReference type="ARBA" id="ARBA00023319"/>
    </source>
</evidence>
<dbReference type="InterPro" id="IPR003598">
    <property type="entry name" value="Ig_sub2"/>
</dbReference>
<evidence type="ECO:0000313" key="12">
    <source>
        <dbReference type="RefSeq" id="XP_031565646.1"/>
    </source>
</evidence>
<gene>
    <name evidence="12" type="primary">LOC116300830</name>
</gene>
<evidence type="ECO:0000256" key="8">
    <source>
        <dbReference type="SAM" id="MobiDB-lite"/>
    </source>
</evidence>
<dbReference type="InParanoid" id="A0A6P8IG16"/>
<dbReference type="Proteomes" id="UP000515163">
    <property type="component" value="Unplaced"/>
</dbReference>
<dbReference type="InterPro" id="IPR008160">
    <property type="entry name" value="Collagen"/>
</dbReference>
<dbReference type="InterPro" id="IPR003599">
    <property type="entry name" value="Ig_sub"/>
</dbReference>
<dbReference type="OrthoDB" id="5990291at2759"/>
<evidence type="ECO:0000256" key="2">
    <source>
        <dbReference type="ARBA" id="ARBA00022475"/>
    </source>
</evidence>
<evidence type="ECO:0000256" key="5">
    <source>
        <dbReference type="ARBA" id="ARBA00023157"/>
    </source>
</evidence>
<organism evidence="11 12">
    <name type="scientific">Actinia tenebrosa</name>
    <name type="common">Australian red waratah sea anemone</name>
    <dbReference type="NCBI Taxonomy" id="6105"/>
    <lineage>
        <taxon>Eukaryota</taxon>
        <taxon>Metazoa</taxon>
        <taxon>Cnidaria</taxon>
        <taxon>Anthozoa</taxon>
        <taxon>Hexacorallia</taxon>
        <taxon>Actiniaria</taxon>
        <taxon>Actiniidae</taxon>
        <taxon>Actinia</taxon>
    </lineage>
</organism>
<keyword evidence="7" id="KW-0393">Immunoglobulin domain</keyword>
<keyword evidence="4 9" id="KW-0472">Membrane</keyword>
<evidence type="ECO:0000256" key="9">
    <source>
        <dbReference type="SAM" id="Phobius"/>
    </source>
</evidence>
<reference evidence="12" key="1">
    <citation type="submission" date="2025-08" db="UniProtKB">
        <authorList>
            <consortium name="RefSeq"/>
        </authorList>
    </citation>
    <scope>IDENTIFICATION</scope>
    <source>
        <tissue evidence="12">Tentacle</tissue>
    </source>
</reference>
<dbReference type="PANTHER" id="PTHR10075:SF14">
    <property type="entry name" value="CELL ADHESION MOLECULE DSCAM2-RELATED"/>
    <property type="match status" value="1"/>
</dbReference>
<keyword evidence="2" id="KW-1003">Cell membrane</keyword>
<evidence type="ECO:0000256" key="3">
    <source>
        <dbReference type="ARBA" id="ARBA00022737"/>
    </source>
</evidence>
<feature type="region of interest" description="Disordered" evidence="8">
    <location>
        <begin position="132"/>
        <end position="247"/>
    </location>
</feature>
<dbReference type="AlphaFoldDB" id="A0A6P8IG16"/>
<dbReference type="PANTHER" id="PTHR10075">
    <property type="entry name" value="BASIGIN RELATED"/>
    <property type="match status" value="1"/>
</dbReference>
<keyword evidence="9" id="KW-1133">Transmembrane helix</keyword>
<evidence type="ECO:0000256" key="1">
    <source>
        <dbReference type="ARBA" id="ARBA00004236"/>
    </source>
</evidence>
<evidence type="ECO:0000256" key="4">
    <source>
        <dbReference type="ARBA" id="ARBA00023136"/>
    </source>
</evidence>
<dbReference type="PROSITE" id="PS52031">
    <property type="entry name" value="GG_LECTIN"/>
    <property type="match status" value="1"/>
</dbReference>
<feature type="transmembrane region" description="Helical" evidence="9">
    <location>
        <begin position="12"/>
        <end position="31"/>
    </location>
</feature>
<dbReference type="SUPFAM" id="SSF48726">
    <property type="entry name" value="Immunoglobulin"/>
    <property type="match status" value="5"/>
</dbReference>
<dbReference type="InterPro" id="IPR036179">
    <property type="entry name" value="Ig-like_dom_sf"/>
</dbReference>
<feature type="domain" description="Ig-like" evidence="10">
    <location>
        <begin position="248"/>
        <end position="345"/>
    </location>
</feature>
<dbReference type="InterPro" id="IPR013783">
    <property type="entry name" value="Ig-like_fold"/>
</dbReference>